<feature type="transmembrane region" description="Helical" evidence="1">
    <location>
        <begin position="12"/>
        <end position="37"/>
    </location>
</feature>
<protein>
    <submittedName>
        <fullName evidence="2">Uncharacterized protein</fullName>
    </submittedName>
</protein>
<dbReference type="InterPro" id="IPR046192">
    <property type="entry name" value="DUF6220"/>
</dbReference>
<reference evidence="2 3" key="1">
    <citation type="submission" date="2020-08" db="EMBL/GenBank/DDBJ databases">
        <title>Cohnella phylogeny.</title>
        <authorList>
            <person name="Dunlap C."/>
        </authorList>
    </citation>
    <scope>NUCLEOTIDE SEQUENCE [LARGE SCALE GENOMIC DNA]</scope>
    <source>
        <strain evidence="2 3">CBP 2801</strain>
    </source>
</reference>
<sequence length="128" mass="13707">MNDGRYSRIGRIGFMALAWVFAVSVLLQVFFAGLALFVDSDNWTIHGGFARVLAVVPLLMLAFAWIARLPGRQIGRSAGLLGMVIGMFLTAVLSPKIGALSALHPVIALMMFWACAGIIRASRQASSG</sequence>
<feature type="transmembrane region" description="Helical" evidence="1">
    <location>
        <begin position="49"/>
        <end position="67"/>
    </location>
</feature>
<keyword evidence="1" id="KW-0472">Membrane</keyword>
<dbReference type="AlphaFoldDB" id="A0A7X0SPW3"/>
<accession>A0A7X0SPW3</accession>
<gene>
    <name evidence="2" type="ORF">H7C18_23560</name>
</gene>
<evidence type="ECO:0000313" key="2">
    <source>
        <dbReference type="EMBL" id="MBB6733906.1"/>
    </source>
</evidence>
<keyword evidence="1" id="KW-0812">Transmembrane</keyword>
<keyword evidence="3" id="KW-1185">Reference proteome</keyword>
<organism evidence="2 3">
    <name type="scientific">Cohnella zeiphila</name>
    <dbReference type="NCBI Taxonomy" id="2761120"/>
    <lineage>
        <taxon>Bacteria</taxon>
        <taxon>Bacillati</taxon>
        <taxon>Bacillota</taxon>
        <taxon>Bacilli</taxon>
        <taxon>Bacillales</taxon>
        <taxon>Paenibacillaceae</taxon>
        <taxon>Cohnella</taxon>
    </lineage>
</organism>
<dbReference type="EMBL" id="JACJVO010000031">
    <property type="protein sequence ID" value="MBB6733906.1"/>
    <property type="molecule type" value="Genomic_DNA"/>
</dbReference>
<evidence type="ECO:0000313" key="3">
    <source>
        <dbReference type="Proteomes" id="UP000564644"/>
    </source>
</evidence>
<dbReference type="RefSeq" id="WP_185131557.1">
    <property type="nucleotide sequence ID" value="NZ_JACJVO010000031.1"/>
</dbReference>
<dbReference type="Pfam" id="PF19728">
    <property type="entry name" value="DUF6220"/>
    <property type="match status" value="1"/>
</dbReference>
<evidence type="ECO:0000256" key="1">
    <source>
        <dbReference type="SAM" id="Phobius"/>
    </source>
</evidence>
<comment type="caution">
    <text evidence="2">The sequence shown here is derived from an EMBL/GenBank/DDBJ whole genome shotgun (WGS) entry which is preliminary data.</text>
</comment>
<proteinExistence type="predicted"/>
<dbReference type="Proteomes" id="UP000564644">
    <property type="component" value="Unassembled WGS sequence"/>
</dbReference>
<feature type="transmembrane region" description="Helical" evidence="1">
    <location>
        <begin position="74"/>
        <end position="93"/>
    </location>
</feature>
<feature type="transmembrane region" description="Helical" evidence="1">
    <location>
        <begin position="99"/>
        <end position="119"/>
    </location>
</feature>
<name>A0A7X0SPW3_9BACL</name>
<keyword evidence="1" id="KW-1133">Transmembrane helix</keyword>